<dbReference type="RefSeq" id="WP_095439108.1">
    <property type="nucleotide sequence ID" value="NZ_CP023010.2"/>
</dbReference>
<evidence type="ECO:0000313" key="1">
    <source>
        <dbReference type="EMBL" id="DAC74446.1"/>
    </source>
</evidence>
<reference evidence="1" key="8">
    <citation type="journal article" date="2018" name="J. ISSAAS">
        <title>In Silico Identification of Three Types of Integrative and Conjugative Elements (ICEs) in Elizabethkingia anophelis Strains Isolated from Around the World.</title>
        <authorList>
            <person name="Xu J."/>
            <person name="Pei D."/>
            <person name="Nicholson A."/>
            <person name="Lan Y."/>
            <person name="Xia Q."/>
        </authorList>
    </citation>
    <scope>NUCLEOTIDE SEQUENCE</scope>
</reference>
<reference evidence="1" key="3">
    <citation type="journal article" date="2016" name="Genome Announc.">
        <title>Complete Genome Sequences of Four Strains from the 2015-2016 Elizabethkingia anophelis Outbreak.</title>
        <authorList>
            <person name="Nicholson A.C."/>
            <person name="Whitney A.M."/>
            <person name="Emery B.D."/>
            <person name="Bell M.E."/>
            <person name="Gartin J.T."/>
            <person name="Humrighouse B.W."/>
            <person name="Loparev V.N."/>
            <person name="Batra D."/>
            <person name="Sheth M."/>
            <person name="Rowe L.A."/>
            <person name="Juieng P."/>
            <person name="Knipe K."/>
            <person name="Gulvik C."/>
            <person name="McQuiston J.R."/>
        </authorList>
    </citation>
    <scope>NUCLEOTIDE SEQUENCE</scope>
</reference>
<name>A0A455ZCG9_9FLAO</name>
<proteinExistence type="predicted"/>
<dbReference type="AlphaFoldDB" id="A0A455ZCG9"/>
<sequence length="69" mass="8195">MYITDLNGFQIEVTDLDDAIRITAENKQNEHENQGFSKLDKRLNNYWTDMYEKLKAIKEQITTIKISEQ</sequence>
<accession>A0A455ZCG9</accession>
<reference evidence="1" key="2">
    <citation type="journal article" date="2014" name="PLoS ONE">
        <title>Insights from the genome annotation of Elizabethkingia anophelis from the malaria vector Anopheles gambiae.</title>
        <authorList>
            <person name="Kukutla P."/>
            <person name="Lindberg B.G."/>
            <person name="Pei D."/>
            <person name="Rayl M."/>
            <person name="Yu W."/>
            <person name="Steritz M."/>
            <person name="Faye I."/>
            <person name="Xu J."/>
        </authorList>
    </citation>
    <scope>NUCLEOTIDE SEQUENCE</scope>
</reference>
<reference evidence="1" key="1">
    <citation type="journal article" date="2014" name="Genome Biol. Evol.">
        <title>Comparative genomic analysis of malaria mosquito vector-associated novel pathogen Elizabethkingia anophelis.</title>
        <authorList>
            <person name="Teo J."/>
            <person name="Tan S.Y."/>
            <person name="Liu Y."/>
            <person name="Tay M."/>
            <person name="Ding Y."/>
            <person name="Li Y."/>
            <person name="Kjelleberg S."/>
            <person name="Givskov M."/>
            <person name="Lin R.T."/>
            <person name="Yang L."/>
        </authorList>
    </citation>
    <scope>NUCLEOTIDE SEQUENCE</scope>
</reference>
<dbReference type="EMBL" id="BK010590">
    <property type="protein sequence ID" value="DAC74446.1"/>
    <property type="molecule type" value="Genomic_DNA"/>
</dbReference>
<organism evidence="1">
    <name type="scientific">Elizabethkingia anophelis</name>
    <dbReference type="NCBI Taxonomy" id="1117645"/>
    <lineage>
        <taxon>Bacteria</taxon>
        <taxon>Pseudomonadati</taxon>
        <taxon>Bacteroidota</taxon>
        <taxon>Flavobacteriia</taxon>
        <taxon>Flavobacteriales</taxon>
        <taxon>Weeksellaceae</taxon>
        <taxon>Elizabethkingia</taxon>
    </lineage>
</organism>
<reference evidence="1" key="6">
    <citation type="journal article" date="2017" name="Nat. Commun.">
        <title>Evolutionary dynamics and genomic features of the Elizabethkingia anophelis 2015 to 2016 Wisconsin outbreak strain.</title>
        <authorList>
            <person name="Perrin A."/>
            <person name="Larsonneur E."/>
            <person name="Nicholson A.C."/>
            <person name="Edwards D.J."/>
            <person name="Gundlach K.M."/>
            <person name="Whitney A.M."/>
            <person name="Gulvik C.A."/>
            <person name="Bell M.E."/>
            <person name="Rendueles O."/>
            <person name="Cury J."/>
            <person name="Hugon P."/>
            <person name="Clermont D."/>
            <person name="Enouf V."/>
            <person name="Loparev V."/>
            <person name="Juieng P."/>
            <person name="Monson T."/>
            <person name="Warshauer D."/>
            <person name="Elbadawi L.I."/>
            <person name="Walters M.S."/>
            <person name="Crist M.B."/>
            <person name="Noble-Wang J."/>
            <person name="Borlaug G."/>
            <person name="Rocha E.P.C."/>
            <person name="Criscuolo A."/>
            <person name="Touchon M."/>
            <person name="Davis J.P."/>
            <person name="Holt K.E."/>
            <person name="McQuiston J.R."/>
            <person name="Brisse S."/>
        </authorList>
    </citation>
    <scope>NUCLEOTIDE SEQUENCE</scope>
</reference>
<reference evidence="1" key="4">
    <citation type="journal article" date="2016" name="Sci. Rep.">
        <title>Genomic epidemiology and global diversity of the emerging bacterial pathogen Elizabethkingia anophelis.</title>
        <authorList>
            <person name="Breurec S."/>
            <person name="Criscuolo A."/>
            <person name="Diancourt L."/>
            <person name="Rendueles O."/>
            <person name="Vandenbogaert M."/>
            <person name="Passet V."/>
            <person name="Caro V."/>
            <person name="Rocha E.P."/>
            <person name="Touchon M."/>
            <person name="Brisse S."/>
        </authorList>
    </citation>
    <scope>NUCLEOTIDE SEQUENCE</scope>
</reference>
<protein>
    <submittedName>
        <fullName evidence="1">Uncharacterized protein</fullName>
    </submittedName>
</protein>
<reference evidence="1" key="5">
    <citation type="journal article" date="2017" name="Genome Announc.">
        <title>Complete Circularized Genome Sequences of Four Strains of Elizabethkingia anophelis, Including Two Novel Strains Isolated from Wild-Caught Anopheles sinensis.</title>
        <authorList>
            <person name="Pei D."/>
            <person name="Nicholson A.C."/>
            <person name="Jiang J."/>
            <person name="Chen H."/>
            <person name="Whitney A.M."/>
            <person name="Villarma A."/>
            <person name="Bell M."/>
            <person name="Humrighouse B."/>
            <person name="Rowe L.A."/>
            <person name="Sheth M."/>
            <person name="Batra D."/>
            <person name="Juieng P."/>
            <person name="Loparev V.N."/>
            <person name="McQuiston J.R."/>
            <person name="Lan Y."/>
            <person name="Ma Y."/>
            <person name="Xu J."/>
        </authorList>
    </citation>
    <scope>NUCLEOTIDE SEQUENCE</scope>
</reference>
<reference evidence="1" key="7">
    <citation type="journal article" date="2017" name="Sci. Rep.">
        <title>Genomic features, phylogenetic relationships, and comparative genomics of Elizabethkingia anophelis strain EM361-97 isolated in Taiwan.</title>
        <authorList>
            <person name="Lin J.N."/>
            <person name="Lai C.H."/>
            <person name="Yang C.H."/>
            <person name="Huang Y.H."/>
            <person name="Lin H.H."/>
        </authorList>
    </citation>
    <scope>NUCLEOTIDE SEQUENCE</scope>
</reference>